<dbReference type="OrthoDB" id="9806868at2"/>
<gene>
    <name evidence="5" type="ORF">CLV40_118106</name>
</gene>
<dbReference type="EMBL" id="PTIX01000018">
    <property type="protein sequence ID" value="PPK64716.1"/>
    <property type="molecule type" value="Genomic_DNA"/>
</dbReference>
<dbReference type="Pfam" id="PF00903">
    <property type="entry name" value="Glyoxalase"/>
    <property type="match status" value="1"/>
</dbReference>
<evidence type="ECO:0000313" key="5">
    <source>
        <dbReference type="EMBL" id="PPK64716.1"/>
    </source>
</evidence>
<dbReference type="RefSeq" id="WP_104481789.1">
    <property type="nucleotide sequence ID" value="NZ_CP154825.1"/>
</dbReference>
<evidence type="ECO:0000256" key="1">
    <source>
        <dbReference type="ARBA" id="ARBA00011051"/>
    </source>
</evidence>
<evidence type="ECO:0000313" key="6">
    <source>
        <dbReference type="Proteomes" id="UP000239203"/>
    </source>
</evidence>
<protein>
    <recommendedName>
        <fullName evidence="2">Bleomycin resistance protein</fullName>
    </recommendedName>
</protein>
<proteinExistence type="inferred from homology"/>
<keyword evidence="6" id="KW-1185">Reference proteome</keyword>
<reference evidence="5 6" key="1">
    <citation type="submission" date="2018-02" db="EMBL/GenBank/DDBJ databases">
        <title>Genomic Encyclopedia of Archaeal and Bacterial Type Strains, Phase II (KMG-II): from individual species to whole genera.</title>
        <authorList>
            <person name="Goeker M."/>
        </authorList>
    </citation>
    <scope>NUCLEOTIDE SEQUENCE [LARGE SCALE GENOMIC DNA]</scope>
    <source>
        <strain evidence="5 6">YU 961-1</strain>
    </source>
</reference>
<comment type="similarity">
    <text evidence="1">Belongs to the bleomycin resistance protein family.</text>
</comment>
<feature type="domain" description="VOC" evidence="4">
    <location>
        <begin position="5"/>
        <end position="119"/>
    </location>
</feature>
<dbReference type="PROSITE" id="PS51819">
    <property type="entry name" value="VOC"/>
    <property type="match status" value="1"/>
</dbReference>
<accession>A0A2S6GHU2</accession>
<dbReference type="GO" id="GO:0046677">
    <property type="term" value="P:response to antibiotic"/>
    <property type="evidence" value="ECO:0007669"/>
    <property type="project" value="UniProtKB-KW"/>
</dbReference>
<sequence length="122" mass="13218">MSEVGFEEIAPIVPVVDLDAALARYRALGFEADAYTGGARYGFVRRGKVSLHLTEWAEHDPKSTASAVYLYVSDADAVHAEWAGSGVEGRLTAPQDTDYGLREFAFVDVDGTLHRVGSRAQV</sequence>
<dbReference type="AlphaFoldDB" id="A0A2S6GHU2"/>
<dbReference type="CDD" id="cd08349">
    <property type="entry name" value="BLMA_like"/>
    <property type="match status" value="1"/>
</dbReference>
<comment type="caution">
    <text evidence="5">The sequence shown here is derived from an EMBL/GenBank/DDBJ whole genome shotgun (WGS) entry which is preliminary data.</text>
</comment>
<dbReference type="InterPro" id="IPR029068">
    <property type="entry name" value="Glyas_Bleomycin-R_OHBP_Dase"/>
</dbReference>
<evidence type="ECO:0000256" key="3">
    <source>
        <dbReference type="ARBA" id="ARBA00023251"/>
    </source>
</evidence>
<organism evidence="5 6">
    <name type="scientific">Actinokineospora auranticolor</name>
    <dbReference type="NCBI Taxonomy" id="155976"/>
    <lineage>
        <taxon>Bacteria</taxon>
        <taxon>Bacillati</taxon>
        <taxon>Actinomycetota</taxon>
        <taxon>Actinomycetes</taxon>
        <taxon>Pseudonocardiales</taxon>
        <taxon>Pseudonocardiaceae</taxon>
        <taxon>Actinokineospora</taxon>
    </lineage>
</organism>
<dbReference type="Proteomes" id="UP000239203">
    <property type="component" value="Unassembled WGS sequence"/>
</dbReference>
<evidence type="ECO:0000256" key="2">
    <source>
        <dbReference type="ARBA" id="ARBA00021572"/>
    </source>
</evidence>
<dbReference type="Gene3D" id="3.10.180.10">
    <property type="entry name" value="2,3-Dihydroxybiphenyl 1,2-Dioxygenase, domain 1"/>
    <property type="match status" value="1"/>
</dbReference>
<keyword evidence="3" id="KW-0046">Antibiotic resistance</keyword>
<dbReference type="InterPro" id="IPR004360">
    <property type="entry name" value="Glyas_Fos-R_dOase_dom"/>
</dbReference>
<dbReference type="SUPFAM" id="SSF54593">
    <property type="entry name" value="Glyoxalase/Bleomycin resistance protein/Dihydroxybiphenyl dioxygenase"/>
    <property type="match status" value="1"/>
</dbReference>
<evidence type="ECO:0000259" key="4">
    <source>
        <dbReference type="PROSITE" id="PS51819"/>
    </source>
</evidence>
<name>A0A2S6GHU2_9PSEU</name>
<dbReference type="InterPro" id="IPR037523">
    <property type="entry name" value="VOC_core"/>
</dbReference>
<dbReference type="InterPro" id="IPR000335">
    <property type="entry name" value="Bleomycin-R"/>
</dbReference>